<evidence type="ECO:0000313" key="4">
    <source>
        <dbReference type="EMBL" id="KRG21796.1"/>
    </source>
</evidence>
<dbReference type="AlphaFoldDB" id="A0A0Q9YXT5"/>
<dbReference type="EMBL" id="LKAJ01000003">
    <property type="protein sequence ID" value="KRG21796.1"/>
    <property type="molecule type" value="Genomic_DNA"/>
</dbReference>
<dbReference type="InterPro" id="IPR036271">
    <property type="entry name" value="Tet_transcr_reg_TetR-rel_C_sf"/>
</dbReference>
<dbReference type="PATRIC" id="fig|1590043.3.peg.997"/>
<dbReference type="Gene3D" id="1.10.357.10">
    <property type="entry name" value="Tetracycline Repressor, domain 2"/>
    <property type="match status" value="1"/>
</dbReference>
<name>A0A0Q9YXT5_9GAMM</name>
<feature type="DNA-binding region" description="H-T-H motif" evidence="2">
    <location>
        <begin position="61"/>
        <end position="80"/>
    </location>
</feature>
<comment type="caution">
    <text evidence="4">The sequence shown here is derived from an EMBL/GenBank/DDBJ whole genome shotgun (WGS) entry which is preliminary data.</text>
</comment>
<dbReference type="Pfam" id="PF00440">
    <property type="entry name" value="TetR_N"/>
    <property type="match status" value="1"/>
</dbReference>
<dbReference type="PRINTS" id="PR00455">
    <property type="entry name" value="HTHTETR"/>
</dbReference>
<sequence>MSITDIWSREVDRIVRLMIKSRPMENITKTKLPNREDALRNREDILIAAKKVFCMQGIDVPLATIASTADVGRATLYRNFPDRHALLTALLDRYIDKVEEKAKAFSEFPDGLFKLFNSHTETLCEYAPLVEYWRMIDRKDPAIVLLYIRLREIYKPLLEMAQKHQLCRATLTVEDMLLICPMLAVSLYQSDAVLQVKMAKHILKILMEGLTP</sequence>
<dbReference type="InterPro" id="IPR001647">
    <property type="entry name" value="HTH_TetR"/>
</dbReference>
<gene>
    <name evidence="4" type="ORF">HT99x_00988</name>
</gene>
<dbReference type="InterPro" id="IPR009057">
    <property type="entry name" value="Homeodomain-like_sf"/>
</dbReference>
<dbReference type="PROSITE" id="PS50977">
    <property type="entry name" value="HTH_TETR_2"/>
    <property type="match status" value="1"/>
</dbReference>
<accession>A0A0Q9YXT5</accession>
<evidence type="ECO:0000256" key="1">
    <source>
        <dbReference type="ARBA" id="ARBA00023125"/>
    </source>
</evidence>
<evidence type="ECO:0000259" key="3">
    <source>
        <dbReference type="PROSITE" id="PS50977"/>
    </source>
</evidence>
<dbReference type="SUPFAM" id="SSF48498">
    <property type="entry name" value="Tetracyclin repressor-like, C-terminal domain"/>
    <property type="match status" value="1"/>
</dbReference>
<evidence type="ECO:0000256" key="2">
    <source>
        <dbReference type="PROSITE-ProRule" id="PRU00335"/>
    </source>
</evidence>
<dbReference type="STRING" id="295108.HT99x_00988"/>
<protein>
    <submittedName>
        <fullName evidence="4">Bacterial regulatory protein, tetR family</fullName>
    </submittedName>
</protein>
<dbReference type="GO" id="GO:0003677">
    <property type="term" value="F:DNA binding"/>
    <property type="evidence" value="ECO:0007669"/>
    <property type="project" value="UniProtKB-UniRule"/>
</dbReference>
<feature type="domain" description="HTH tetR-type" evidence="3">
    <location>
        <begin position="39"/>
        <end position="98"/>
    </location>
</feature>
<dbReference type="SUPFAM" id="SSF46689">
    <property type="entry name" value="Homeodomain-like"/>
    <property type="match status" value="1"/>
</dbReference>
<keyword evidence="1 2" id="KW-0238">DNA-binding</keyword>
<organism evidence="4">
    <name type="scientific">Candidatus Berkiella aquae</name>
    <dbReference type="NCBI Taxonomy" id="295108"/>
    <lineage>
        <taxon>Bacteria</taxon>
        <taxon>Pseudomonadati</taxon>
        <taxon>Pseudomonadota</taxon>
        <taxon>Gammaproteobacteria</taxon>
        <taxon>Candidatus Berkiellales</taxon>
        <taxon>Candidatus Berkiellaceae</taxon>
        <taxon>Candidatus Berkiella</taxon>
    </lineage>
</organism>
<reference evidence="4" key="1">
    <citation type="submission" date="2015-09" db="EMBL/GenBank/DDBJ databases">
        <title>Draft Genome Sequences of Two Novel Amoeba-resistant Intranuclear Bacteria, Candidatus Berkiella cookevillensis and Candidatus Berkiella aquae.</title>
        <authorList>
            <person name="Mehari Y.T."/>
            <person name="Arivett B.A."/>
            <person name="Farone A.L."/>
            <person name="Gunderson J.H."/>
            <person name="Farone M.B."/>
        </authorList>
    </citation>
    <scope>NUCLEOTIDE SEQUENCE [LARGE SCALE GENOMIC DNA]</scope>
    <source>
        <strain evidence="4">HT99</strain>
    </source>
</reference>
<proteinExistence type="predicted"/>